<reference evidence="1 2" key="1">
    <citation type="submission" date="2015-12" db="EMBL/GenBank/DDBJ databases">
        <title>Draft genome sequence of Moniliophthora roreri, the causal agent of frosty pod rot of cacao.</title>
        <authorList>
            <person name="Aime M.C."/>
            <person name="Diaz-Valderrama J.R."/>
            <person name="Kijpornyongpan T."/>
            <person name="Phillips-Mora W."/>
        </authorList>
    </citation>
    <scope>NUCLEOTIDE SEQUENCE [LARGE SCALE GENOMIC DNA]</scope>
    <source>
        <strain evidence="1 2">MCA 2952</strain>
    </source>
</reference>
<dbReference type="PANTHER" id="PTHR47784:SF5">
    <property type="entry name" value="STEROL UPTAKE CONTROL PROTEIN 2"/>
    <property type="match status" value="1"/>
</dbReference>
<sequence length="261" mass="29220">MHAVLAFTALHLGRLYEPSSSSSSQNWIARASAHRNAAVGLILSPSLNTSAHSLTVGSFSVYAISLSLSSPSSSPENIFSLVTLLHNVLSSMKQHVYANLWLQGLDFARPGPSIASFALGSGTGFLAPLHHLYDTSMDLNLDVEELDDPDVREAYRAAVLGLCVAYSFTQTGFKARGAMFWPTLAGKKFVGLLNKRRQRALVILYYYLMILRNLRERCWWASEVGRWVDYVYGLIDEKWRNWLREVIAEKGRVIIRKDSVH</sequence>
<protein>
    <submittedName>
        <fullName evidence="1">Uncharacterized protein</fullName>
    </submittedName>
</protein>
<gene>
    <name evidence="1" type="ORF">WG66_1319</name>
</gene>
<dbReference type="PANTHER" id="PTHR47784">
    <property type="entry name" value="STEROL UPTAKE CONTROL PROTEIN 2"/>
    <property type="match status" value="1"/>
</dbReference>
<accession>A0A0W0GC51</accession>
<dbReference type="GO" id="GO:0001228">
    <property type="term" value="F:DNA-binding transcription activator activity, RNA polymerase II-specific"/>
    <property type="evidence" value="ECO:0007669"/>
    <property type="project" value="TreeGrafter"/>
</dbReference>
<evidence type="ECO:0000313" key="1">
    <source>
        <dbReference type="EMBL" id="KTB46103.1"/>
    </source>
</evidence>
<evidence type="ECO:0000313" key="2">
    <source>
        <dbReference type="Proteomes" id="UP000054988"/>
    </source>
</evidence>
<organism evidence="1 2">
    <name type="scientific">Moniliophthora roreri</name>
    <name type="common">Frosty pod rot fungus</name>
    <name type="synonym">Monilia roreri</name>
    <dbReference type="NCBI Taxonomy" id="221103"/>
    <lineage>
        <taxon>Eukaryota</taxon>
        <taxon>Fungi</taxon>
        <taxon>Dikarya</taxon>
        <taxon>Basidiomycota</taxon>
        <taxon>Agaricomycotina</taxon>
        <taxon>Agaricomycetes</taxon>
        <taxon>Agaricomycetidae</taxon>
        <taxon>Agaricales</taxon>
        <taxon>Marasmiineae</taxon>
        <taxon>Marasmiaceae</taxon>
        <taxon>Moniliophthora</taxon>
    </lineage>
</organism>
<dbReference type="EMBL" id="LATX01000497">
    <property type="protein sequence ID" value="KTB46103.1"/>
    <property type="molecule type" value="Genomic_DNA"/>
</dbReference>
<comment type="caution">
    <text evidence="1">The sequence shown here is derived from an EMBL/GenBank/DDBJ whole genome shotgun (WGS) entry which is preliminary data.</text>
</comment>
<dbReference type="Proteomes" id="UP000054988">
    <property type="component" value="Unassembled WGS sequence"/>
</dbReference>
<dbReference type="InterPro" id="IPR053157">
    <property type="entry name" value="Sterol_Uptake_Regulator"/>
</dbReference>
<dbReference type="AlphaFoldDB" id="A0A0W0GC51"/>
<name>A0A0W0GC51_MONRR</name>
<proteinExistence type="predicted"/>